<feature type="compositionally biased region" description="Polar residues" evidence="4">
    <location>
        <begin position="1"/>
        <end position="26"/>
    </location>
</feature>
<dbReference type="Proteomes" id="UP000054251">
    <property type="component" value="Unassembled WGS sequence"/>
</dbReference>
<gene>
    <name evidence="6" type="ORF">AC631_01113</name>
</gene>
<dbReference type="Pfam" id="PF02383">
    <property type="entry name" value="Syja_N"/>
    <property type="match status" value="1"/>
</dbReference>
<dbReference type="AlphaFoldDB" id="A0A0V1Q3V8"/>
<feature type="compositionally biased region" description="Polar residues" evidence="4">
    <location>
        <begin position="56"/>
        <end position="78"/>
    </location>
</feature>
<feature type="compositionally biased region" description="Basic and acidic residues" evidence="4">
    <location>
        <begin position="821"/>
        <end position="833"/>
    </location>
</feature>
<evidence type="ECO:0000256" key="2">
    <source>
        <dbReference type="ARBA" id="ARBA00022801"/>
    </source>
</evidence>
<dbReference type="GeneID" id="26838122"/>
<proteinExistence type="predicted"/>
<dbReference type="GO" id="GO:0046856">
    <property type="term" value="P:phosphatidylinositol dephosphorylation"/>
    <property type="evidence" value="ECO:0007669"/>
    <property type="project" value="InterPro"/>
</dbReference>
<comment type="subcellular location">
    <subcellularLocation>
        <location evidence="1">Endomembrane system</location>
    </subcellularLocation>
</comment>
<evidence type="ECO:0000259" key="5">
    <source>
        <dbReference type="PROSITE" id="PS50275"/>
    </source>
</evidence>
<dbReference type="GO" id="GO:0043813">
    <property type="term" value="F:phosphatidylinositol-3,5-bisphosphate 5-phosphatase activity"/>
    <property type="evidence" value="ECO:0007669"/>
    <property type="project" value="InterPro"/>
</dbReference>
<dbReference type="PANTHER" id="PTHR45738">
    <property type="entry name" value="POLYPHOSPHOINOSITIDE PHOSPHATASE"/>
    <property type="match status" value="1"/>
</dbReference>
<evidence type="ECO:0000313" key="6">
    <source>
        <dbReference type="EMBL" id="KSA03100.1"/>
    </source>
</evidence>
<feature type="region of interest" description="Disordered" evidence="4">
    <location>
        <begin position="1"/>
        <end position="96"/>
    </location>
</feature>
<accession>A0A0V1Q3V8</accession>
<dbReference type="OrthoDB" id="405996at2759"/>
<protein>
    <recommendedName>
        <fullName evidence="5">SAC domain-containing protein</fullName>
    </recommendedName>
</protein>
<keyword evidence="3" id="KW-0472">Membrane</keyword>
<evidence type="ECO:0000256" key="3">
    <source>
        <dbReference type="ARBA" id="ARBA00023136"/>
    </source>
</evidence>
<dbReference type="EMBL" id="LMYN01000014">
    <property type="protein sequence ID" value="KSA03100.1"/>
    <property type="molecule type" value="Genomic_DNA"/>
</dbReference>
<comment type="caution">
    <text evidence="6">The sequence shown here is derived from an EMBL/GenBank/DDBJ whole genome shotgun (WGS) entry which is preliminary data.</text>
</comment>
<dbReference type="PROSITE" id="PS50275">
    <property type="entry name" value="SAC"/>
    <property type="match status" value="1"/>
</dbReference>
<sequence>MDQKSSSQDALSDSVIYNDNEASADNSLREGLAVDGINSGSNYNEVPIDTGIDNANPETDGNNSNDLTDNYADNSVANESDVENEDDDPYNSSPEYNNKRIILQKFTIYNSLNTMYIVGSNAKESLFRVLEIGKDPKDETNLTIIEDKNYFYTRKDMIELINGLNESVEGNLRKITQGFGLLGLIKFTKGYYLSIITKRSQVAIIGGHFIYHVDETKLIPLDVNYRRPEKYSDEERLLSIFKYMDLGKTFYFSYAYDLTNTLQTNFIRHKKLATEYQYKQDKHENKGKPNQFDNFDHNERFVWNKLLLRPMLENPDIATYEWFQPIIHGFIDQANISIYGKKIYITILARRSHHFAGARFLKRGVNDKGNVANEVETEQIVSDMLISSFHDTKYGFFNNPRFTSFVQHRGSIPLYWTQDLNRLPKPPIEINLPDPFYQSSAIHFNSLFERYGLPVIILNLIKTKEKQPRELKLNQHFTNCIKYLNQFLPEEHKLQYHSFDMSKHSKKNLDVITPLQKIASESIDRIGFFHNGTDLASTKIQKGIIRTNCIDCLDRTNAAQFIICKEALSYQLRSLNIISESTNLDYDSDLINILTEIFHDHGDTIAVQYGGSNLVNTMDSYRRINQWSSHTRDILNSIKRIYSNSFMDLTRQEAINLFLGNYQYFPNKPRLWELQNDFYLHNDILIEDIRIKLSYIHWYNENYLSSDRFEFNMIEPNKKSKYEFDMTYEKLMPFPEYNDNWFNECYSPLKFQSMYELFQFNMNSNARYFPSIVNVGPIKKFDYSPFESRKLLRSNRTDETDAMTSKNGVKNLQYLEVCKEESDNKTKGSMKDIEENEDEDDLENQSIRLKFVRNPSNTFLKKNQQYTHHNDSNHNYISIANSKKIKNFLATKIEKLGYTTGLHSSKDLKSPKSYSTKPNLHFESISMADLESMDEYDYIKSLAKPQLKEEDLDLYHSQADLSNFTYDLSVYPKTLTSSVADKLDTDFKDIDIYKYYTSTLVNCNDQRPPGEINRFNSTYIRQVGNIDPRDAKLYGQYMGVDEDKIFGFNTEDDYFR</sequence>
<evidence type="ECO:0000256" key="4">
    <source>
        <dbReference type="SAM" id="MobiDB-lite"/>
    </source>
</evidence>
<dbReference type="PANTHER" id="PTHR45738:SF5">
    <property type="entry name" value="POLYPHOSPHOINOSITIDE PHOSPHATASE"/>
    <property type="match status" value="1"/>
</dbReference>
<evidence type="ECO:0000313" key="7">
    <source>
        <dbReference type="Proteomes" id="UP000054251"/>
    </source>
</evidence>
<dbReference type="InterPro" id="IPR002013">
    <property type="entry name" value="SAC_dom"/>
</dbReference>
<dbReference type="InterPro" id="IPR043573">
    <property type="entry name" value="Fig4-like"/>
</dbReference>
<keyword evidence="2" id="KW-0378">Hydrolase</keyword>
<dbReference type="GO" id="GO:0012505">
    <property type="term" value="C:endomembrane system"/>
    <property type="evidence" value="ECO:0007669"/>
    <property type="project" value="UniProtKB-SubCell"/>
</dbReference>
<feature type="region of interest" description="Disordered" evidence="4">
    <location>
        <begin position="821"/>
        <end position="842"/>
    </location>
</feature>
<organism evidence="6 7">
    <name type="scientific">Debaryomyces fabryi</name>
    <dbReference type="NCBI Taxonomy" id="58627"/>
    <lineage>
        <taxon>Eukaryota</taxon>
        <taxon>Fungi</taxon>
        <taxon>Dikarya</taxon>
        <taxon>Ascomycota</taxon>
        <taxon>Saccharomycotina</taxon>
        <taxon>Pichiomycetes</taxon>
        <taxon>Debaryomycetaceae</taxon>
        <taxon>Debaryomyces</taxon>
    </lineage>
</organism>
<name>A0A0V1Q3V8_9ASCO</name>
<reference evidence="6 7" key="1">
    <citation type="submission" date="2015-11" db="EMBL/GenBank/DDBJ databases">
        <title>The genome of Debaryomyces fabryi.</title>
        <authorList>
            <person name="Tafer H."/>
            <person name="Lopandic K."/>
        </authorList>
    </citation>
    <scope>NUCLEOTIDE SEQUENCE [LARGE SCALE GENOMIC DNA]</scope>
    <source>
        <strain evidence="6 7">CBS 789</strain>
    </source>
</reference>
<feature type="domain" description="SAC" evidence="5">
    <location>
        <begin position="241"/>
        <end position="611"/>
    </location>
</feature>
<feature type="compositionally biased region" description="Acidic residues" evidence="4">
    <location>
        <begin position="80"/>
        <end position="89"/>
    </location>
</feature>
<evidence type="ECO:0000256" key="1">
    <source>
        <dbReference type="ARBA" id="ARBA00004308"/>
    </source>
</evidence>
<dbReference type="RefSeq" id="XP_015469202.1">
    <property type="nucleotide sequence ID" value="XM_015609943.1"/>
</dbReference>
<keyword evidence="7" id="KW-1185">Reference proteome</keyword>